<evidence type="ECO:0000256" key="3">
    <source>
        <dbReference type="ARBA" id="ARBA00053226"/>
    </source>
</evidence>
<evidence type="ECO:0000259" key="4">
    <source>
        <dbReference type="PROSITE" id="PS51203"/>
    </source>
</evidence>
<dbReference type="Gene3D" id="2.60.40.790">
    <property type="match status" value="1"/>
</dbReference>
<dbReference type="HOGENOM" id="CLU_991641_0_0_1"/>
<name>J3LH06_ORYBR</name>
<comment type="subcellular location">
    <subcellularLocation>
        <location evidence="1">Cytoplasmic granule</location>
    </subcellularLocation>
</comment>
<keyword evidence="2" id="KW-0963">Cytoplasm</keyword>
<dbReference type="OMA" id="DECIWTI"/>
<dbReference type="GO" id="GO:0006950">
    <property type="term" value="P:response to stress"/>
    <property type="evidence" value="ECO:0007669"/>
    <property type="project" value="UniProtKB-ARBA"/>
</dbReference>
<dbReference type="AlphaFoldDB" id="J3LH06"/>
<dbReference type="CDD" id="cd06467">
    <property type="entry name" value="p23_NUDC_like"/>
    <property type="match status" value="1"/>
</dbReference>
<dbReference type="Gramene" id="OB02G39230.1">
    <property type="protein sequence ID" value="OB02G39230.1"/>
    <property type="gene ID" value="OB02G39230"/>
</dbReference>
<proteinExistence type="predicted"/>
<dbReference type="PROSITE" id="PS51203">
    <property type="entry name" value="CS"/>
    <property type="match status" value="1"/>
</dbReference>
<dbReference type="GO" id="GO:0051082">
    <property type="term" value="F:unfolded protein binding"/>
    <property type="evidence" value="ECO:0007669"/>
    <property type="project" value="TreeGrafter"/>
</dbReference>
<reference evidence="5" key="1">
    <citation type="submission" date="2013-04" db="UniProtKB">
        <authorList>
            <consortium name="EnsemblPlants"/>
        </authorList>
    </citation>
    <scope>IDENTIFICATION</scope>
</reference>
<evidence type="ECO:0000256" key="1">
    <source>
        <dbReference type="ARBA" id="ARBA00004463"/>
    </source>
</evidence>
<dbReference type="SUPFAM" id="SSF49764">
    <property type="entry name" value="HSP20-like chaperones"/>
    <property type="match status" value="1"/>
</dbReference>
<dbReference type="eggNOG" id="KOG2265">
    <property type="taxonomic scope" value="Eukaryota"/>
</dbReference>
<feature type="domain" description="CS" evidence="4">
    <location>
        <begin position="96"/>
        <end position="182"/>
    </location>
</feature>
<dbReference type="EnsemblPlants" id="OB02G39230.1">
    <property type="protein sequence ID" value="OB02G39230.1"/>
    <property type="gene ID" value="OB02G39230"/>
</dbReference>
<organism evidence="5">
    <name type="scientific">Oryza brachyantha</name>
    <name type="common">malo sina</name>
    <dbReference type="NCBI Taxonomy" id="4533"/>
    <lineage>
        <taxon>Eukaryota</taxon>
        <taxon>Viridiplantae</taxon>
        <taxon>Streptophyta</taxon>
        <taxon>Embryophyta</taxon>
        <taxon>Tracheophyta</taxon>
        <taxon>Spermatophyta</taxon>
        <taxon>Magnoliopsida</taxon>
        <taxon>Liliopsida</taxon>
        <taxon>Poales</taxon>
        <taxon>Poaceae</taxon>
        <taxon>BOP clade</taxon>
        <taxon>Oryzoideae</taxon>
        <taxon>Oryzeae</taxon>
        <taxon>Oryzinae</taxon>
        <taxon>Oryza</taxon>
    </lineage>
</organism>
<evidence type="ECO:0000313" key="5">
    <source>
        <dbReference type="EnsemblPlants" id="OB02G39230.1"/>
    </source>
</evidence>
<dbReference type="PANTHER" id="PTHR12356">
    <property type="entry name" value="NUCLEAR MOVEMENT PROTEIN NUDC"/>
    <property type="match status" value="1"/>
</dbReference>
<comment type="function">
    <text evidence="3">Small heat shock protein required for the establishment of auxin gradients and for patterning of the apical domain of the embryo. Involved in the specification of the cotyledon primordia. Also required for normal inflorescence and floral meristem function, normal developmental patterning and thermotolerance. Acts as a molecular chaperone.</text>
</comment>
<dbReference type="FunFam" id="2.60.40.790:FF:000001">
    <property type="entry name" value="Nuclear migration protein nudC"/>
    <property type="match status" value="1"/>
</dbReference>
<dbReference type="Pfam" id="PF04969">
    <property type="entry name" value="CS"/>
    <property type="match status" value="1"/>
</dbReference>
<sequence>MVVITELREHEDATATARKAIAGRSDEEILAAVLARRGGPLPFLQAAIEVAQRRSDLFRDPSAAGMVAAMAEEAWAKAHAEAVRVRDPKPNTGNGLDLEKYSWTQQLPEVYISISVPKGSVVICEIMKNHLKVGLKGFSFIIDGELYQPVKVDECIWTIEDGVTLSILLTKQNQKEWWKSVIKGDPEVDLRNIKLSELPDLDPEARQNIEKIPRRHSGRFLVAREARQGTNSTSAKILRREYTQQSAAPSQIRWAADVMRRCTRNAVASISIRETGTSQSNAHQLFSYGQHSVFPPLSP</sequence>
<dbReference type="Proteomes" id="UP000006038">
    <property type="component" value="Unassembled WGS sequence"/>
</dbReference>
<evidence type="ECO:0000313" key="6">
    <source>
        <dbReference type="Proteomes" id="UP000006038"/>
    </source>
</evidence>
<evidence type="ECO:0000256" key="2">
    <source>
        <dbReference type="ARBA" id="ARBA00022490"/>
    </source>
</evidence>
<dbReference type="STRING" id="4533.J3LH06"/>
<dbReference type="GO" id="GO:0006457">
    <property type="term" value="P:protein folding"/>
    <property type="evidence" value="ECO:0007669"/>
    <property type="project" value="TreeGrafter"/>
</dbReference>
<dbReference type="InterPro" id="IPR008978">
    <property type="entry name" value="HSP20-like_chaperone"/>
</dbReference>
<accession>J3LH06</accession>
<dbReference type="InterPro" id="IPR007052">
    <property type="entry name" value="CS_dom"/>
</dbReference>
<keyword evidence="6" id="KW-1185">Reference proteome</keyword>
<dbReference type="GO" id="GO:0005737">
    <property type="term" value="C:cytoplasm"/>
    <property type="evidence" value="ECO:0007669"/>
    <property type="project" value="TreeGrafter"/>
</dbReference>
<dbReference type="InterPro" id="IPR037898">
    <property type="entry name" value="NudC_fam"/>
</dbReference>
<dbReference type="PANTHER" id="PTHR12356:SF3">
    <property type="entry name" value="NUCLEAR MIGRATION PROTEIN NUDC"/>
    <property type="match status" value="1"/>
</dbReference>
<protein>
    <recommendedName>
        <fullName evidence="4">CS domain-containing protein</fullName>
    </recommendedName>
</protein>